<organism evidence="6 7">
    <name type="scientific">Phreatobacter cathodiphilus</name>
    <dbReference type="NCBI Taxonomy" id="1868589"/>
    <lineage>
        <taxon>Bacteria</taxon>
        <taxon>Pseudomonadati</taxon>
        <taxon>Pseudomonadota</taxon>
        <taxon>Alphaproteobacteria</taxon>
        <taxon>Hyphomicrobiales</taxon>
        <taxon>Phreatobacteraceae</taxon>
        <taxon>Phreatobacter</taxon>
    </lineage>
</organism>
<evidence type="ECO:0000256" key="5">
    <source>
        <dbReference type="RuleBase" id="RU004508"/>
    </source>
</evidence>
<evidence type="ECO:0000256" key="3">
    <source>
        <dbReference type="PIRSR" id="PIRSR000390-1"/>
    </source>
</evidence>
<reference evidence="6 7" key="1">
    <citation type="submission" date="2018-03" db="EMBL/GenBank/DDBJ databases">
        <title>Genome sequencing of Phreatobacter sp.</title>
        <authorList>
            <person name="Kim S.-J."/>
            <person name="Heo J."/>
            <person name="Kwon S.-W."/>
        </authorList>
    </citation>
    <scope>NUCLEOTIDE SEQUENCE [LARGE SCALE GENOMIC DNA]</scope>
    <source>
        <strain evidence="6 7">S-12</strain>
    </source>
</reference>
<gene>
    <name evidence="6" type="ORF">C6569_10880</name>
</gene>
<dbReference type="GO" id="GO:0030170">
    <property type="term" value="F:pyridoxal phosphate binding"/>
    <property type="evidence" value="ECO:0007669"/>
    <property type="project" value="TreeGrafter"/>
</dbReference>
<feature type="modified residue" description="N6-(pyridoxal phosphate)lysine" evidence="4">
    <location>
        <position position="185"/>
    </location>
</feature>
<dbReference type="InterPro" id="IPR000653">
    <property type="entry name" value="DegT/StrS_aminotransferase"/>
</dbReference>
<dbReference type="PANTHER" id="PTHR30244">
    <property type="entry name" value="TRANSAMINASE"/>
    <property type="match status" value="1"/>
</dbReference>
<name>A0A2S0NBJ3_9HYPH</name>
<dbReference type="GO" id="GO:0008483">
    <property type="term" value="F:transaminase activity"/>
    <property type="evidence" value="ECO:0007669"/>
    <property type="project" value="TreeGrafter"/>
</dbReference>
<dbReference type="InterPro" id="IPR015424">
    <property type="entry name" value="PyrdxlP-dep_Trfase"/>
</dbReference>
<dbReference type="AlphaFoldDB" id="A0A2S0NBJ3"/>
<dbReference type="Proteomes" id="UP000237889">
    <property type="component" value="Chromosome"/>
</dbReference>
<evidence type="ECO:0000313" key="7">
    <source>
        <dbReference type="Proteomes" id="UP000237889"/>
    </source>
</evidence>
<dbReference type="GO" id="GO:0000271">
    <property type="term" value="P:polysaccharide biosynthetic process"/>
    <property type="evidence" value="ECO:0007669"/>
    <property type="project" value="TreeGrafter"/>
</dbReference>
<dbReference type="KEGG" id="phr:C6569_10880"/>
<proteinExistence type="inferred from homology"/>
<dbReference type="PIRSF" id="PIRSF000390">
    <property type="entry name" value="PLP_StrS"/>
    <property type="match status" value="1"/>
</dbReference>
<accession>A0A2S0NBJ3</accession>
<feature type="active site" description="Proton acceptor" evidence="3">
    <location>
        <position position="185"/>
    </location>
</feature>
<evidence type="ECO:0008006" key="8">
    <source>
        <dbReference type="Google" id="ProtNLM"/>
    </source>
</evidence>
<dbReference type="PANTHER" id="PTHR30244:SF9">
    <property type="entry name" value="PROTEIN RV3402C"/>
    <property type="match status" value="1"/>
</dbReference>
<protein>
    <recommendedName>
        <fullName evidence="8">Aminotransferase DegT</fullName>
    </recommendedName>
</protein>
<evidence type="ECO:0000256" key="1">
    <source>
        <dbReference type="ARBA" id="ARBA00022898"/>
    </source>
</evidence>
<dbReference type="RefSeq" id="WP_106748869.1">
    <property type="nucleotide sequence ID" value="NZ_CP027668.1"/>
</dbReference>
<dbReference type="InterPro" id="IPR015421">
    <property type="entry name" value="PyrdxlP-dep_Trfase_major"/>
</dbReference>
<dbReference type="Gene3D" id="3.40.640.10">
    <property type="entry name" value="Type I PLP-dependent aspartate aminotransferase-like (Major domain)"/>
    <property type="match status" value="1"/>
</dbReference>
<dbReference type="Pfam" id="PF01041">
    <property type="entry name" value="DegT_DnrJ_EryC1"/>
    <property type="match status" value="1"/>
</dbReference>
<evidence type="ECO:0000313" key="6">
    <source>
        <dbReference type="EMBL" id="AVO45528.1"/>
    </source>
</evidence>
<comment type="similarity">
    <text evidence="2 5">Belongs to the DegT/DnrJ/EryC1 family.</text>
</comment>
<dbReference type="EMBL" id="CP027668">
    <property type="protein sequence ID" value="AVO45528.1"/>
    <property type="molecule type" value="Genomic_DNA"/>
</dbReference>
<keyword evidence="7" id="KW-1185">Reference proteome</keyword>
<dbReference type="OrthoDB" id="9768668at2"/>
<evidence type="ECO:0000256" key="4">
    <source>
        <dbReference type="PIRSR" id="PIRSR000390-2"/>
    </source>
</evidence>
<dbReference type="SUPFAM" id="SSF53383">
    <property type="entry name" value="PLP-dependent transferases"/>
    <property type="match status" value="1"/>
</dbReference>
<evidence type="ECO:0000256" key="2">
    <source>
        <dbReference type="ARBA" id="ARBA00037999"/>
    </source>
</evidence>
<keyword evidence="1 4" id="KW-0663">Pyridoxal phosphate</keyword>
<sequence length="360" mass="38988">MVRHRFVDPVMPPPSAYAAFLQEAYDGRIFSNFGPLSRRFEERLCSRFGHRDERCVAAASATAGLSAALIVSCKAGDVLVPAFTFPASAGAVFAANLTPRVIDVDPRTWAVTRDILEQAFASERPGAVMLVAPFGMATDFSDAIAFCREQGCPVIIDNAAGLGIARKPLPAHPGVFEVFSLHATKTFCAGEGGVVFAHADRETDLRAALNFGLQRGHEGARWGFNGKMSEFHAAVALAQLDRIDEAVAHRQAYATEYLARSRRLRQTLPCGVADAPWQCIPYLALDEGDADRIEAEAARGGVEIRRYYRPSLSQWPALSQTAICPVAEDLSRRMCALPVRASDDPVVRDEIVGTVAGLLN</sequence>